<dbReference type="InterPro" id="IPR010927">
    <property type="entry name" value="T4SS_TraH"/>
</dbReference>
<dbReference type="PATRIC" id="fig|158500.4.peg.5231"/>
<reference evidence="1 2" key="1">
    <citation type="submission" date="2014-03" db="EMBL/GenBank/DDBJ databases">
        <title>Whole genome sequence of Novosphingobium resinovorum KF1.</title>
        <authorList>
            <person name="Gan H.M."/>
            <person name="Gan H.Y."/>
            <person name="Chew T.H."/>
            <person name="Savka M.A."/>
        </authorList>
    </citation>
    <scope>NUCLEOTIDE SEQUENCE [LARGE SCALE GENOMIC DNA]</scope>
    <source>
        <strain evidence="1 2">KF1</strain>
    </source>
</reference>
<dbReference type="eggNOG" id="ENOG502ZB1J">
    <property type="taxonomic scope" value="Bacteria"/>
</dbReference>
<evidence type="ECO:0000313" key="2">
    <source>
        <dbReference type="Proteomes" id="UP000024329"/>
    </source>
</evidence>
<name>A0A031JG23_9SPHN</name>
<dbReference type="EMBL" id="JFYZ01000053">
    <property type="protein sequence ID" value="EZP72187.1"/>
    <property type="molecule type" value="Genomic_DNA"/>
</dbReference>
<dbReference type="AlphaFoldDB" id="A0A031JG23"/>
<accession>A0A031JG23</accession>
<sequence length="511" mass="56385">MMLLRFAVRARPRHCHCHRHCHRHRHRHRNLSREGTQPMSYPCKGLMALFAALAFTCCTASPARAQSWAETWFDNVTYTAPGSFEDQTRGYITAGGMSGRVDVHNDYLMSVSLPKVRAGCGGIDMFLGGMSFLDPDYLVQKLESILQAAPAVAFQYLLETLDEKMGNIISKMEAATNYLNSIQVNDCRLANRMVQIAKGDDNMSGIIEEMTGYRSVKQGFAKSYQNSREKIEANANNPTEDLKDALANCPAEVTDIFRTGSLLSHAAARVGAGDWASVMRARVGDVYMRWDANDKVPLFTAIPQCPAQDTESAQDFLTGRVQRRSLNLPPSIADCAQDGSGRGALVLARERMQSIATKIRTRTALTSEERQFVANVRTLPVYRMLEWGVRQGVTDSVIGDTDELVALTLAYQMLNDLTRTIDFTVSNAERGATVAGAADSANASVCQTRILSKGIEQLSDLRDEVLRQRAQMRQSYMAALSAANLSANYAGLLRERDRDARDTAGAAARSR</sequence>
<dbReference type="Proteomes" id="UP000024329">
    <property type="component" value="Unassembled WGS sequence"/>
</dbReference>
<gene>
    <name evidence="1" type="ORF">BV97_05150</name>
</gene>
<protein>
    <submittedName>
        <fullName evidence="1">Conjugal transfer protein TraH</fullName>
    </submittedName>
</protein>
<comment type="caution">
    <text evidence="1">The sequence shown here is derived from an EMBL/GenBank/DDBJ whole genome shotgun (WGS) entry which is preliminary data.</text>
</comment>
<proteinExistence type="predicted"/>
<evidence type="ECO:0000313" key="1">
    <source>
        <dbReference type="EMBL" id="EZP72187.1"/>
    </source>
</evidence>
<organism evidence="1 2">
    <name type="scientific">Novosphingobium resinovorum</name>
    <dbReference type="NCBI Taxonomy" id="158500"/>
    <lineage>
        <taxon>Bacteria</taxon>
        <taxon>Pseudomonadati</taxon>
        <taxon>Pseudomonadota</taxon>
        <taxon>Alphaproteobacteria</taxon>
        <taxon>Sphingomonadales</taxon>
        <taxon>Sphingomonadaceae</taxon>
        <taxon>Novosphingobium</taxon>
    </lineage>
</organism>
<dbReference type="Pfam" id="PF06122">
    <property type="entry name" value="TraH"/>
    <property type="match status" value="1"/>
</dbReference>